<organism evidence="3 4">
    <name type="scientific">Parabacteroides goldsteinii DSM 19448 = WAL 12034</name>
    <dbReference type="NCBI Taxonomy" id="927665"/>
    <lineage>
        <taxon>Bacteria</taxon>
        <taxon>Pseudomonadati</taxon>
        <taxon>Bacteroidota</taxon>
        <taxon>Bacteroidia</taxon>
        <taxon>Bacteroidales</taxon>
        <taxon>Tannerellaceae</taxon>
        <taxon>Parabacteroides</taxon>
    </lineage>
</organism>
<evidence type="ECO:0000259" key="2">
    <source>
        <dbReference type="Pfam" id="PF13569"/>
    </source>
</evidence>
<feature type="domain" description="DUF4132" evidence="2">
    <location>
        <begin position="376"/>
        <end position="548"/>
    </location>
</feature>
<name>A0A0F5IU28_9BACT</name>
<gene>
    <name evidence="3" type="ORF">HMPREF1535_04024</name>
</gene>
<sequence>MKKKQQPDLAALFDSYCEAYTASDWQVLKTFQEMPLDDIIRKNKQAAYDYLYSDVALKKRLIWLNKLFSDCGLKDYEQLLGLLKENSKLIRRNIEKIILDKEKKTRNLLEQLYPELDEDSQNWTRQLFKYWDNAHASARKIKFRNKQAVIDYCSKHIELYCTQQIAWLPQKPYTRIHWANETDVDEFVPRHVLRYVLSEHMALTQITRLHACDAIVPFVDEKEWQAALEELFRYWLADSAEANRRMLLLPYCFYGAEWQIAQLAPLIKSWSKASRKQLVGLTMKLLGLKASPNALIILNDWMETAPNGMYKRAAWEAFRQAAIRKGLSIEELADQIIPDFGFNRQGEKRVDYGTRTFRVTLMPDFSISVLDLDKQKVSKSLPAPLKSDDREKAENARAEQASLKKRVKTQTNIQKRRLEQSLKNGRTWPKEAWLATFIENPVMRYIATGLIWGVYKEGKLQDSFRYLEDGTFTTADEKEFLLPDNAVISLVHPIDLPDETLAGWKEQLDDYELIPFIPQLSAPVHRLTETEKQGDTLLRYSGKKVYLSNIYEFETADITTRIENNTLHIIDRSLNVVAQLSFVYEESDCFLKELYFSSVEEGEDINTIQLPKEERLPLSSIPERFISTLLDILNRAFPLNE</sequence>
<dbReference type="Proteomes" id="UP000033047">
    <property type="component" value="Unassembled WGS sequence"/>
</dbReference>
<comment type="caution">
    <text evidence="3">The sequence shown here is derived from an EMBL/GenBank/DDBJ whole genome shotgun (WGS) entry which is preliminary data.</text>
</comment>
<evidence type="ECO:0000313" key="4">
    <source>
        <dbReference type="Proteomes" id="UP000033047"/>
    </source>
</evidence>
<reference evidence="3 4" key="1">
    <citation type="submission" date="2013-04" db="EMBL/GenBank/DDBJ databases">
        <title>The Genome Sequence of Parabacteroides goldsteinii DSM 19448.</title>
        <authorList>
            <consortium name="The Broad Institute Genomics Platform"/>
            <person name="Earl A."/>
            <person name="Ward D."/>
            <person name="Feldgarden M."/>
            <person name="Gevers D."/>
            <person name="Martens E."/>
            <person name="Sakamoto M."/>
            <person name="Benno Y."/>
            <person name="Song Y."/>
            <person name="Liu C."/>
            <person name="Lee J."/>
            <person name="Bolanos M."/>
            <person name="Vaisanen M.L."/>
            <person name="Finegold S.M."/>
            <person name="Walker B."/>
            <person name="Young S."/>
            <person name="Zeng Q."/>
            <person name="Gargeya S."/>
            <person name="Fitzgerald M."/>
            <person name="Haas B."/>
            <person name="Abouelleil A."/>
            <person name="Allen A.W."/>
            <person name="Alvarado L."/>
            <person name="Arachchi H.M."/>
            <person name="Berlin A.M."/>
            <person name="Chapman S.B."/>
            <person name="Gainer-Dewar J."/>
            <person name="Goldberg J."/>
            <person name="Griggs A."/>
            <person name="Gujja S."/>
            <person name="Hansen M."/>
            <person name="Howarth C."/>
            <person name="Imamovic A."/>
            <person name="Ireland A."/>
            <person name="Larimer J."/>
            <person name="McCowan C."/>
            <person name="Murphy C."/>
            <person name="Pearson M."/>
            <person name="Poon T.W."/>
            <person name="Priest M."/>
            <person name="Roberts A."/>
            <person name="Saif S."/>
            <person name="Shea T."/>
            <person name="Sisk P."/>
            <person name="Sykes S."/>
            <person name="Wortman J."/>
            <person name="Nusbaum C."/>
            <person name="Birren B."/>
        </authorList>
    </citation>
    <scope>NUCLEOTIDE SEQUENCE [LARGE SCALE GENOMIC DNA]</scope>
    <source>
        <strain evidence="3 4">DSM 19448</strain>
    </source>
</reference>
<dbReference type="EMBL" id="AQHV01000021">
    <property type="protein sequence ID" value="KKB48795.1"/>
    <property type="molecule type" value="Genomic_DNA"/>
</dbReference>
<feature type="compositionally biased region" description="Basic and acidic residues" evidence="1">
    <location>
        <begin position="386"/>
        <end position="397"/>
    </location>
</feature>
<dbReference type="Pfam" id="PF13569">
    <property type="entry name" value="DUF4132"/>
    <property type="match status" value="1"/>
</dbReference>
<dbReference type="InterPro" id="IPR025406">
    <property type="entry name" value="DUF4132"/>
</dbReference>
<evidence type="ECO:0000313" key="3">
    <source>
        <dbReference type="EMBL" id="KKB48795.1"/>
    </source>
</evidence>
<evidence type="ECO:0000256" key="1">
    <source>
        <dbReference type="SAM" id="MobiDB-lite"/>
    </source>
</evidence>
<dbReference type="STRING" id="927665.HMPREF1535_04024"/>
<accession>A0A0F5IU28</accession>
<dbReference type="PATRIC" id="fig|927665.4.peg.4134"/>
<dbReference type="HOGENOM" id="CLU_426896_0_0_10"/>
<dbReference type="AlphaFoldDB" id="A0A0F5IU28"/>
<feature type="region of interest" description="Disordered" evidence="1">
    <location>
        <begin position="381"/>
        <end position="406"/>
    </location>
</feature>
<protein>
    <recommendedName>
        <fullName evidence="2">DUF4132 domain-containing protein</fullName>
    </recommendedName>
</protein>
<proteinExistence type="predicted"/>
<dbReference type="RefSeq" id="WP_046147215.1">
    <property type="nucleotide sequence ID" value="NZ_KQ033913.1"/>
</dbReference>